<feature type="compositionally biased region" description="Polar residues" evidence="1">
    <location>
        <begin position="224"/>
        <end position="245"/>
    </location>
</feature>
<evidence type="ECO:0000256" key="2">
    <source>
        <dbReference type="SAM" id="SignalP"/>
    </source>
</evidence>
<sequence>MQLASLFTLSTLWTVAFAQMDRIFQSPPIRVPDEVAANTPFQARLWIQEIGGNTDYIAGFRVYLAWARPNMNSTSYRERCYLINTEPICNPTIELTNKDVYYKNTTFQVTVPASVGPSGKHYVLMMRTINTDGTYYGMWPASNVFYLTGGTGAWASFELQGNTLWGDDGIFCGGYDCVRRCAASGILNYTSKNNGYENCANSCPSVFIDPSSTRGGQATASLTQATPCSLSQTPASSTTTSFGNPTATRTRSAAAAAGTGAASSFVDMNYFVFAFMVFVCAGCSIT</sequence>
<feature type="chain" id="PRO_5040503215" evidence="2">
    <location>
        <begin position="19"/>
        <end position="286"/>
    </location>
</feature>
<comment type="caution">
    <text evidence="3">The sequence shown here is derived from an EMBL/GenBank/DDBJ whole genome shotgun (WGS) entry which is preliminary data.</text>
</comment>
<accession>A0A9P9EED5</accession>
<keyword evidence="2" id="KW-0732">Signal</keyword>
<name>A0A9P9EED5_9PLEO</name>
<keyword evidence="4" id="KW-1185">Reference proteome</keyword>
<dbReference type="Proteomes" id="UP000700596">
    <property type="component" value="Unassembled WGS sequence"/>
</dbReference>
<evidence type="ECO:0000256" key="1">
    <source>
        <dbReference type="SAM" id="MobiDB-lite"/>
    </source>
</evidence>
<evidence type="ECO:0000313" key="3">
    <source>
        <dbReference type="EMBL" id="KAH7136108.1"/>
    </source>
</evidence>
<reference evidence="3" key="1">
    <citation type="journal article" date="2021" name="Nat. Commun.">
        <title>Genetic determinants of endophytism in the Arabidopsis root mycobiome.</title>
        <authorList>
            <person name="Mesny F."/>
            <person name="Miyauchi S."/>
            <person name="Thiergart T."/>
            <person name="Pickel B."/>
            <person name="Atanasova L."/>
            <person name="Karlsson M."/>
            <person name="Huettel B."/>
            <person name="Barry K.W."/>
            <person name="Haridas S."/>
            <person name="Chen C."/>
            <person name="Bauer D."/>
            <person name="Andreopoulos W."/>
            <person name="Pangilinan J."/>
            <person name="LaButti K."/>
            <person name="Riley R."/>
            <person name="Lipzen A."/>
            <person name="Clum A."/>
            <person name="Drula E."/>
            <person name="Henrissat B."/>
            <person name="Kohler A."/>
            <person name="Grigoriev I.V."/>
            <person name="Martin F.M."/>
            <person name="Hacquard S."/>
        </authorList>
    </citation>
    <scope>NUCLEOTIDE SEQUENCE</scope>
    <source>
        <strain evidence="3">MPI-CAGE-CH-0243</strain>
    </source>
</reference>
<protein>
    <submittedName>
        <fullName evidence="3">Uncharacterized protein</fullName>
    </submittedName>
</protein>
<dbReference type="EMBL" id="JAGMWT010000002">
    <property type="protein sequence ID" value="KAH7136108.1"/>
    <property type="molecule type" value="Genomic_DNA"/>
</dbReference>
<organism evidence="3 4">
    <name type="scientific">Dendryphion nanum</name>
    <dbReference type="NCBI Taxonomy" id="256645"/>
    <lineage>
        <taxon>Eukaryota</taxon>
        <taxon>Fungi</taxon>
        <taxon>Dikarya</taxon>
        <taxon>Ascomycota</taxon>
        <taxon>Pezizomycotina</taxon>
        <taxon>Dothideomycetes</taxon>
        <taxon>Pleosporomycetidae</taxon>
        <taxon>Pleosporales</taxon>
        <taxon>Torulaceae</taxon>
        <taxon>Dendryphion</taxon>
    </lineage>
</organism>
<evidence type="ECO:0000313" key="4">
    <source>
        <dbReference type="Proteomes" id="UP000700596"/>
    </source>
</evidence>
<dbReference type="AlphaFoldDB" id="A0A9P9EED5"/>
<feature type="region of interest" description="Disordered" evidence="1">
    <location>
        <begin position="224"/>
        <end position="246"/>
    </location>
</feature>
<dbReference type="OrthoDB" id="5076485at2759"/>
<gene>
    <name evidence="3" type="ORF">B0J11DRAFT_178672</name>
</gene>
<feature type="signal peptide" evidence="2">
    <location>
        <begin position="1"/>
        <end position="18"/>
    </location>
</feature>
<proteinExistence type="predicted"/>